<gene>
    <name evidence="1" type="ORF">DY048_05990</name>
</gene>
<dbReference type="Proteomes" id="UP000767392">
    <property type="component" value="Unassembled WGS sequence"/>
</dbReference>
<evidence type="ECO:0000313" key="1">
    <source>
        <dbReference type="EMBL" id="TPR13454.1"/>
    </source>
</evidence>
<protein>
    <submittedName>
        <fullName evidence="1">Uncharacterized protein</fullName>
    </submittedName>
</protein>
<accession>A0ABY2YRV9</accession>
<reference evidence="1 2" key="1">
    <citation type="submission" date="2018-08" db="EMBL/GenBank/DDBJ databases">
        <title>Comparative genomics of wild bee and flower associated Lactobacillus reveals potential adaptation to the bee host.</title>
        <authorList>
            <person name="Vuong H.Q."/>
            <person name="Mcfrederick Q.S."/>
        </authorList>
    </citation>
    <scope>NUCLEOTIDE SEQUENCE [LARGE SCALE GENOMIC DNA]</scope>
    <source>
        <strain evidence="1 2">HV_04</strain>
    </source>
</reference>
<keyword evidence="2" id="KW-1185">Reference proteome</keyword>
<dbReference type="RefSeq" id="WP_105988205.1">
    <property type="nucleotide sequence ID" value="NZ_POST01000004.1"/>
</dbReference>
<evidence type="ECO:0000313" key="2">
    <source>
        <dbReference type="Proteomes" id="UP000767392"/>
    </source>
</evidence>
<dbReference type="EMBL" id="QUAM01000004">
    <property type="protein sequence ID" value="TPR13454.1"/>
    <property type="molecule type" value="Genomic_DNA"/>
</dbReference>
<organism evidence="1 2">
    <name type="scientific">Apilactobacillus timberlakei</name>
    <dbReference type="NCBI Taxonomy" id="2008380"/>
    <lineage>
        <taxon>Bacteria</taxon>
        <taxon>Bacillati</taxon>
        <taxon>Bacillota</taxon>
        <taxon>Bacilli</taxon>
        <taxon>Lactobacillales</taxon>
        <taxon>Lactobacillaceae</taxon>
        <taxon>Apilactobacillus</taxon>
    </lineage>
</organism>
<comment type="caution">
    <text evidence="1">The sequence shown here is derived from an EMBL/GenBank/DDBJ whole genome shotgun (WGS) entry which is preliminary data.</text>
</comment>
<sequence>MNTTAELKPVSTIYVHFDNREHISIKIPKNLKDIIEDVKKCENYSKKHKVMAISLKAGNRFMKVKTFTKVLILNEFSRINYTYLSSINTLDDSFNKKEYSKGIKSITHGIANKHENTKDLYKTILNNSINALSIDNFALVCSMDYKMDHNNLKWLS</sequence>
<proteinExistence type="predicted"/>
<name>A0ABY2YRV9_9LACO</name>